<evidence type="ECO:0000313" key="3">
    <source>
        <dbReference type="Proteomes" id="UP000807309"/>
    </source>
</evidence>
<dbReference type="EMBL" id="JADLRE010000006">
    <property type="protein sequence ID" value="MBF6225521.1"/>
    <property type="molecule type" value="Genomic_DNA"/>
</dbReference>
<dbReference type="Gene3D" id="3.30.450.40">
    <property type="match status" value="1"/>
</dbReference>
<dbReference type="RefSeq" id="WP_195032766.1">
    <property type="nucleotide sequence ID" value="NZ_JADLRE010000006.1"/>
</dbReference>
<comment type="caution">
    <text evidence="2">The sequence shown here is derived from an EMBL/GenBank/DDBJ whole genome shotgun (WGS) entry which is preliminary data.</text>
</comment>
<organism evidence="2 3">
    <name type="scientific">Nocardia abscessus</name>
    <dbReference type="NCBI Taxonomy" id="120957"/>
    <lineage>
        <taxon>Bacteria</taxon>
        <taxon>Bacillati</taxon>
        <taxon>Actinomycetota</taxon>
        <taxon>Actinomycetes</taxon>
        <taxon>Mycobacteriales</taxon>
        <taxon>Nocardiaceae</taxon>
        <taxon>Nocardia</taxon>
    </lineage>
</organism>
<dbReference type="Proteomes" id="UP000807309">
    <property type="component" value="Unassembled WGS sequence"/>
</dbReference>
<dbReference type="PANTHER" id="PTHR33744:SF1">
    <property type="entry name" value="DNA-BINDING TRANSCRIPTIONAL ACTIVATOR ADER"/>
    <property type="match status" value="1"/>
</dbReference>
<dbReference type="InterPro" id="IPR029016">
    <property type="entry name" value="GAF-like_dom_sf"/>
</dbReference>
<evidence type="ECO:0000313" key="2">
    <source>
        <dbReference type="EMBL" id="MBF6225521.1"/>
    </source>
</evidence>
<dbReference type="SUPFAM" id="SSF55781">
    <property type="entry name" value="GAF domain-like"/>
    <property type="match status" value="1"/>
</dbReference>
<gene>
    <name evidence="2" type="ORF">IU470_10430</name>
</gene>
<evidence type="ECO:0000259" key="1">
    <source>
        <dbReference type="Pfam" id="PF13556"/>
    </source>
</evidence>
<dbReference type="Pfam" id="PF13556">
    <property type="entry name" value="HTH_30"/>
    <property type="match status" value="1"/>
</dbReference>
<protein>
    <submittedName>
        <fullName evidence="2">Helix-turn-helix domain-containing protein</fullName>
    </submittedName>
</protein>
<dbReference type="InterPro" id="IPR051448">
    <property type="entry name" value="CdaR-like_regulators"/>
</dbReference>
<reference evidence="2 3" key="1">
    <citation type="submission" date="2020-10" db="EMBL/GenBank/DDBJ databases">
        <title>Identification of Nocardia species via Next-generation sequencing and recognition of intraspecies genetic diversity.</title>
        <authorList>
            <person name="Li P."/>
            <person name="Li P."/>
            <person name="Lu B."/>
        </authorList>
    </citation>
    <scope>NUCLEOTIDE SEQUENCE [LARGE SCALE GENOMIC DNA]</scope>
    <source>
        <strain evidence="2 3">N-11</strain>
    </source>
</reference>
<dbReference type="InterPro" id="IPR042070">
    <property type="entry name" value="PucR_C-HTH_sf"/>
</dbReference>
<feature type="domain" description="PucR C-terminal helix-turn-helix" evidence="1">
    <location>
        <begin position="335"/>
        <end position="393"/>
    </location>
</feature>
<proteinExistence type="predicted"/>
<keyword evidence="3" id="KW-1185">Reference proteome</keyword>
<accession>A0ABS0C6Y2</accession>
<dbReference type="Gene3D" id="1.10.10.2840">
    <property type="entry name" value="PucR C-terminal helix-turn-helix domain"/>
    <property type="match status" value="1"/>
</dbReference>
<name>A0ABS0C6Y2_9NOCA</name>
<sequence>MTQQTLSSDVHAPPADVPASSLHALVSTSVLLFADCGESDILRIAAESVASIGGCRALGCYRVVDGEYLLTPRSRPSPSSVAAQLRAQNGEGRLRLPGHRWGWALPLRDRFQTVGAIVVGADHEPPQAEMFLLTALAQLAAAALANVTLRERACADATDLTAVNEHLSATVLRLERRIRVHEVLSSAAAYGTGEQGIADALAELTGLPVVIEDRFGNLRAWGGPGKPDPYPKAPPHQREQLLHRLATHNAPLRVRDRVVVLVQTRAEILGTLALIDPDNQALDEQVSALAYGGTVLAPELAHQRNLAEIDGRVEQFTRKWLGTLLDYDRDHRADLVHTLSRYLECGGNYDDSAAALHIHRSTLRYRLGRIRELTGFDLRDVDTRFNLQAATRAWRFLSLLALPT</sequence>
<dbReference type="PANTHER" id="PTHR33744">
    <property type="entry name" value="CARBOHYDRATE DIACID REGULATOR"/>
    <property type="match status" value="1"/>
</dbReference>
<dbReference type="InterPro" id="IPR025736">
    <property type="entry name" value="PucR_C-HTH_dom"/>
</dbReference>